<keyword evidence="6" id="KW-0547">Nucleotide-binding</keyword>
<feature type="domain" description="ABC transmembrane type-1" evidence="13">
    <location>
        <begin position="927"/>
        <end position="1189"/>
    </location>
</feature>
<feature type="domain" description="ABC transmembrane type-1" evidence="13">
    <location>
        <begin position="275"/>
        <end position="548"/>
    </location>
</feature>
<feature type="transmembrane region" description="Helical" evidence="11">
    <location>
        <begin position="70"/>
        <end position="90"/>
    </location>
</feature>
<feature type="transmembrane region" description="Helical" evidence="11">
    <location>
        <begin position="912"/>
        <end position="933"/>
    </location>
</feature>
<dbReference type="InterPro" id="IPR044726">
    <property type="entry name" value="ABCC_6TM_D2"/>
</dbReference>
<dbReference type="CDD" id="cd03244">
    <property type="entry name" value="ABCC_MRP_domain2"/>
    <property type="match status" value="1"/>
</dbReference>
<evidence type="ECO:0000256" key="4">
    <source>
        <dbReference type="ARBA" id="ARBA00022475"/>
    </source>
</evidence>
<keyword evidence="5 11" id="KW-0812">Transmembrane</keyword>
<evidence type="ECO:0000259" key="12">
    <source>
        <dbReference type="PROSITE" id="PS50893"/>
    </source>
</evidence>
<dbReference type="SUPFAM" id="SSF90123">
    <property type="entry name" value="ABC transporter transmembrane region"/>
    <property type="match status" value="2"/>
</dbReference>
<keyword evidence="4" id="KW-1003">Cell membrane</keyword>
<evidence type="ECO:0000256" key="8">
    <source>
        <dbReference type="ARBA" id="ARBA00022989"/>
    </source>
</evidence>
<feature type="domain" description="ABC transporter" evidence="12">
    <location>
        <begin position="618"/>
        <end position="845"/>
    </location>
</feature>
<feature type="transmembrane region" description="Helical" evidence="11">
    <location>
        <begin position="28"/>
        <end position="50"/>
    </location>
</feature>
<keyword evidence="3" id="KW-0813">Transport</keyword>
<dbReference type="InterPro" id="IPR044746">
    <property type="entry name" value="ABCC_6TM_D1"/>
</dbReference>
<protein>
    <submittedName>
        <fullName evidence="14">Putative ATP-binding cassette transporter</fullName>
    </submittedName>
</protein>
<evidence type="ECO:0000256" key="11">
    <source>
        <dbReference type="SAM" id="Phobius"/>
    </source>
</evidence>
<dbReference type="InterPro" id="IPR017871">
    <property type="entry name" value="ABC_transporter-like_CS"/>
</dbReference>
<evidence type="ECO:0000256" key="6">
    <source>
        <dbReference type="ARBA" id="ARBA00022741"/>
    </source>
</evidence>
<feature type="transmembrane region" description="Helical" evidence="11">
    <location>
        <begin position="945"/>
        <end position="964"/>
    </location>
</feature>
<dbReference type="InterPro" id="IPR056227">
    <property type="entry name" value="TMD0_ABC"/>
</dbReference>
<dbReference type="FunFam" id="1.20.1560.10:FF:000055">
    <property type="entry name" value="ABC multidrug transporter (Eurofung)"/>
    <property type="match status" value="1"/>
</dbReference>
<dbReference type="CDD" id="cd18580">
    <property type="entry name" value="ABC_6TM_ABCC_D2"/>
    <property type="match status" value="1"/>
</dbReference>
<dbReference type="Pfam" id="PF00005">
    <property type="entry name" value="ABC_tran"/>
    <property type="match status" value="2"/>
</dbReference>
<dbReference type="Pfam" id="PF24357">
    <property type="entry name" value="TMD0_ABC"/>
    <property type="match status" value="1"/>
</dbReference>
<keyword evidence="9 11" id="KW-0472">Membrane</keyword>
<dbReference type="CDD" id="cd18579">
    <property type="entry name" value="ABC_6TM_ABCC_D1"/>
    <property type="match status" value="1"/>
</dbReference>
<feature type="transmembrane region" description="Helical" evidence="11">
    <location>
        <begin position="1047"/>
        <end position="1067"/>
    </location>
</feature>
<evidence type="ECO:0000313" key="14">
    <source>
        <dbReference type="EMBL" id="PMD36244.1"/>
    </source>
</evidence>
<dbReference type="InterPro" id="IPR003593">
    <property type="entry name" value="AAA+_ATPase"/>
</dbReference>
<dbReference type="Proteomes" id="UP000235786">
    <property type="component" value="Unassembled WGS sequence"/>
</dbReference>
<evidence type="ECO:0000256" key="5">
    <source>
        <dbReference type="ARBA" id="ARBA00022692"/>
    </source>
</evidence>
<dbReference type="SUPFAM" id="SSF52540">
    <property type="entry name" value="P-loop containing nucleoside triphosphate hydrolases"/>
    <property type="match status" value="2"/>
</dbReference>
<dbReference type="PROSITE" id="PS50929">
    <property type="entry name" value="ABC_TM1F"/>
    <property type="match status" value="2"/>
</dbReference>
<feature type="transmembrane region" description="Helical" evidence="11">
    <location>
        <begin position="303"/>
        <end position="325"/>
    </location>
</feature>
<dbReference type="STRING" id="1149755.A0A2J6RCL4"/>
<accession>A0A2J6RCL4</accession>
<dbReference type="PANTHER" id="PTHR24223">
    <property type="entry name" value="ATP-BINDING CASSETTE SUB-FAMILY C"/>
    <property type="match status" value="1"/>
</dbReference>
<evidence type="ECO:0000256" key="2">
    <source>
        <dbReference type="ARBA" id="ARBA00009726"/>
    </source>
</evidence>
<dbReference type="PANTHER" id="PTHR24223:SF269">
    <property type="entry name" value="ABC MULTIDRUG TRANSPORTER (EUROFUNG)-RELATED"/>
    <property type="match status" value="1"/>
</dbReference>
<organism evidence="14 15">
    <name type="scientific">Hyaloscypha variabilis (strain UAMH 11265 / GT02V1 / F)</name>
    <name type="common">Meliniomyces variabilis</name>
    <dbReference type="NCBI Taxonomy" id="1149755"/>
    <lineage>
        <taxon>Eukaryota</taxon>
        <taxon>Fungi</taxon>
        <taxon>Dikarya</taxon>
        <taxon>Ascomycota</taxon>
        <taxon>Pezizomycotina</taxon>
        <taxon>Leotiomycetes</taxon>
        <taxon>Helotiales</taxon>
        <taxon>Hyaloscyphaceae</taxon>
        <taxon>Hyaloscypha</taxon>
        <taxon>Hyaloscypha variabilis</taxon>
    </lineage>
</organism>
<dbReference type="GO" id="GO:0005886">
    <property type="term" value="C:plasma membrane"/>
    <property type="evidence" value="ECO:0007669"/>
    <property type="project" value="UniProtKB-SubCell"/>
</dbReference>
<evidence type="ECO:0000256" key="3">
    <source>
        <dbReference type="ARBA" id="ARBA00022448"/>
    </source>
</evidence>
<feature type="transmembrane region" description="Helical" evidence="11">
    <location>
        <begin position="156"/>
        <end position="177"/>
    </location>
</feature>
<dbReference type="InterPro" id="IPR050173">
    <property type="entry name" value="ABC_transporter_C-like"/>
</dbReference>
<dbReference type="InterPro" id="IPR027417">
    <property type="entry name" value="P-loop_NTPase"/>
</dbReference>
<evidence type="ECO:0000256" key="10">
    <source>
        <dbReference type="ARBA" id="ARBA00023180"/>
    </source>
</evidence>
<dbReference type="FunFam" id="3.40.50.300:FF:000838">
    <property type="entry name" value="ABC multidrug transporter (Eurofung)"/>
    <property type="match status" value="1"/>
</dbReference>
<sequence length="1458" mass="161488">MAFNSTSFEDGLDHFGPQLPDHFDFSPLFEFSILSILPSAVLLVVIPFRLKVLYKQSRKVSRSLLHGNKLALLALFTGLQCALLILYAANSSIRKPASLAAAVLVLIDGFGLCLLSHFEHVRSIRPSTIINIYLLVTILFDIAQTRTLWIQDAPKSIASIFTVTIAVKFLVAIMEAAEKKKILLARYHGTSPEATSGIYSRAFFWWLHPLMSTGFKRVIREEDLFTIEEDMSSSVLGKRAQKLWSKANKTGSNALFWSTLNSTRRQFALCIFPRLCLIAFRYAQPFLLSRTSNFVKSKDAKNIGWGLTGAFGIVFLGTAVVNVLYSHMTFRFSTAIRGTLVSMIYEKTVDLSITALDESAAITLMSNDTEAICGSFSNLHELWAVPVEIAIAMWLLQREFGLSFLAPAAVAIISTLSLILITKYIGRAQKIWNESIQTRVDVTTAMLGSMKALKILGFTPIVTEIVQGLRVKELKIASLFRRLLCTSTFFANNMRLLAPFVTFVTFVLIQGHTTIQLTPATAFTTLSLVGLLSSPFNTLLRTIPQVKSALACFTRIQKFLESASRQPHVLPLEPTSGHQVLNSDKSSKTPDWDVTVDGDIELQDLVPQKAGPIFSTMIDVRNVSFSWTPNGPLIIKNASFSIPRNSFVFIIGPVGCGKSTLLKGLMSETPSSQGFVYSGALGCSFVDQTPWIQNTTIRQNVVGPAILDENWYQEVITACALEHDIAAMPESHDTLVGSKGISLSGGQKQRVALARALYSKKELTIIDDGFSGLDAETEELVFSKLFSKQGLFKLLGTTVILVTHAVHRLPYADHIISLDASGRISEQGSFEQLKGSGGYVENLAIRRKYEQDAITTEGKEVALPIMGAKNAVERLATQVKAEDEDLSRPIGEWSTYKYYFASIGWTRSLLSLFYLTLSGTAVKLTELLVTYWTNAISEHGNDVNALYLGLFGLLAGIGIVFYSVSTYHYFLYVVPGSAEELHARLLRSVMNAPLSFFTSIDTGVTTNRFSQDMSIVDKELPFALIDLIISVVQCFMGGIFMCLVSGYFALTLPPVLLVVWVLQKFYLRTSRQIRLLDLEAKSPLYTHFIESLSGLATIRAFGWSSHFISQNLVLLDNSQKPYYLLFCIQRWLSIVLEVMVAILAIILMVLVVEFRDVVEPGYVGLALLNVISFSSFLIWMVKQWTSLETSIGAISRLKTFTATTPNENLPREDQTVPDTWPTHGAIEIKNLTASYSPSGIPVLKGINLSIRPGEKIGICGRTGSGKSSLTMTLLHLLEFKSSSSIIIDGIEIKQITRQVLRARLNAIPQDPFSLKGSIRFNASPSQLHTDAQIIAALEKVELWALIERRGGLDVELDAEFFSHGQRQLFCLARAVLRGGKVVLLDEVSSSVDLETDKLVQRVVKEEFRGATVVCVAHRLQTIVDFDRVVVMSDGEVVEVGEPRELLGRESWFGELWDA</sequence>
<evidence type="ECO:0000256" key="9">
    <source>
        <dbReference type="ARBA" id="ARBA00023136"/>
    </source>
</evidence>
<feature type="transmembrane region" description="Helical" evidence="11">
    <location>
        <begin position="1128"/>
        <end position="1150"/>
    </location>
</feature>
<feature type="domain" description="ABC transporter" evidence="12">
    <location>
        <begin position="1226"/>
        <end position="1458"/>
    </location>
</feature>
<comment type="similarity">
    <text evidence="2">Belongs to the ABC transporter superfamily. ABCC family. Conjugate transporter (TC 3.A.1.208) subfamily.</text>
</comment>
<dbReference type="SMART" id="SM00382">
    <property type="entry name" value="AAA"/>
    <property type="match status" value="2"/>
</dbReference>
<reference evidence="14 15" key="1">
    <citation type="submission" date="2016-04" db="EMBL/GenBank/DDBJ databases">
        <title>A degradative enzymes factory behind the ericoid mycorrhizal symbiosis.</title>
        <authorList>
            <consortium name="DOE Joint Genome Institute"/>
            <person name="Martino E."/>
            <person name="Morin E."/>
            <person name="Grelet G."/>
            <person name="Kuo A."/>
            <person name="Kohler A."/>
            <person name="Daghino S."/>
            <person name="Barry K."/>
            <person name="Choi C."/>
            <person name="Cichocki N."/>
            <person name="Clum A."/>
            <person name="Copeland A."/>
            <person name="Hainaut M."/>
            <person name="Haridas S."/>
            <person name="Labutti K."/>
            <person name="Lindquist E."/>
            <person name="Lipzen A."/>
            <person name="Khouja H.-R."/>
            <person name="Murat C."/>
            <person name="Ohm R."/>
            <person name="Olson A."/>
            <person name="Spatafora J."/>
            <person name="Veneault-Fourrey C."/>
            <person name="Henrissat B."/>
            <person name="Grigoriev I."/>
            <person name="Martin F."/>
            <person name="Perotto S."/>
        </authorList>
    </citation>
    <scope>NUCLEOTIDE SEQUENCE [LARGE SCALE GENOMIC DNA]</scope>
    <source>
        <strain evidence="14 15">F</strain>
    </source>
</reference>
<gene>
    <name evidence="14" type="ORF">L207DRAFT_495046</name>
</gene>
<dbReference type="FunFam" id="3.40.50.300:FF:001854">
    <property type="entry name" value="ABC multidrug transporter (Eurofung)"/>
    <property type="match status" value="1"/>
</dbReference>
<keyword evidence="7 14" id="KW-0067">ATP-binding</keyword>
<dbReference type="OrthoDB" id="6500128at2759"/>
<dbReference type="PROSITE" id="PS00211">
    <property type="entry name" value="ABC_TRANSPORTER_1"/>
    <property type="match status" value="2"/>
</dbReference>
<evidence type="ECO:0000313" key="15">
    <source>
        <dbReference type="Proteomes" id="UP000235786"/>
    </source>
</evidence>
<dbReference type="PROSITE" id="PS50893">
    <property type="entry name" value="ABC_TRANSPORTER_2"/>
    <property type="match status" value="2"/>
</dbReference>
<comment type="subcellular location">
    <subcellularLocation>
        <location evidence="1">Cell membrane</location>
        <topology evidence="1">Multi-pass membrane protein</topology>
    </subcellularLocation>
</comment>
<dbReference type="GO" id="GO:0005524">
    <property type="term" value="F:ATP binding"/>
    <property type="evidence" value="ECO:0007669"/>
    <property type="project" value="UniProtKB-KW"/>
</dbReference>
<dbReference type="Gene3D" id="3.40.50.300">
    <property type="entry name" value="P-loop containing nucleotide triphosphate hydrolases"/>
    <property type="match status" value="2"/>
</dbReference>
<dbReference type="InterPro" id="IPR011527">
    <property type="entry name" value="ABC1_TM_dom"/>
</dbReference>
<feature type="transmembrane region" description="Helical" evidence="11">
    <location>
        <begin position="1162"/>
        <end position="1181"/>
    </location>
</feature>
<keyword evidence="15" id="KW-1185">Reference proteome</keyword>
<evidence type="ECO:0000259" key="13">
    <source>
        <dbReference type="PROSITE" id="PS50929"/>
    </source>
</evidence>
<dbReference type="InterPro" id="IPR036640">
    <property type="entry name" value="ABC1_TM_sf"/>
</dbReference>
<proteinExistence type="inferred from homology"/>
<feature type="transmembrane region" description="Helical" evidence="11">
    <location>
        <begin position="402"/>
        <end position="421"/>
    </location>
</feature>
<dbReference type="Pfam" id="PF00664">
    <property type="entry name" value="ABC_membrane"/>
    <property type="match status" value="2"/>
</dbReference>
<feature type="transmembrane region" description="Helical" evidence="11">
    <location>
        <begin position="96"/>
        <end position="118"/>
    </location>
</feature>
<feature type="transmembrane region" description="Helical" evidence="11">
    <location>
        <begin position="267"/>
        <end position="283"/>
    </location>
</feature>
<dbReference type="Gene3D" id="1.20.1560.10">
    <property type="entry name" value="ABC transporter type 1, transmembrane domain"/>
    <property type="match status" value="2"/>
</dbReference>
<dbReference type="InterPro" id="IPR003439">
    <property type="entry name" value="ABC_transporter-like_ATP-bd"/>
</dbReference>
<dbReference type="GO" id="GO:0140359">
    <property type="term" value="F:ABC-type transporter activity"/>
    <property type="evidence" value="ECO:0007669"/>
    <property type="project" value="InterPro"/>
</dbReference>
<evidence type="ECO:0000256" key="7">
    <source>
        <dbReference type="ARBA" id="ARBA00022840"/>
    </source>
</evidence>
<dbReference type="GO" id="GO:0016887">
    <property type="term" value="F:ATP hydrolysis activity"/>
    <property type="evidence" value="ECO:0007669"/>
    <property type="project" value="InterPro"/>
</dbReference>
<name>A0A2J6RCL4_HYAVF</name>
<feature type="transmembrane region" description="Helical" evidence="11">
    <location>
        <begin position="130"/>
        <end position="150"/>
    </location>
</feature>
<keyword evidence="8 11" id="KW-1133">Transmembrane helix</keyword>
<dbReference type="FunFam" id="1.20.1560.10:FF:000066">
    <property type="entry name" value="ABC multidrug transporter (Eurofung)"/>
    <property type="match status" value="1"/>
</dbReference>
<keyword evidence="10" id="KW-0325">Glycoprotein</keyword>
<evidence type="ECO:0000256" key="1">
    <source>
        <dbReference type="ARBA" id="ARBA00004651"/>
    </source>
</evidence>
<dbReference type="EMBL" id="KZ613951">
    <property type="protein sequence ID" value="PMD36244.1"/>
    <property type="molecule type" value="Genomic_DNA"/>
</dbReference>
<dbReference type="CDD" id="cd03250">
    <property type="entry name" value="ABCC_MRP_domain1"/>
    <property type="match status" value="1"/>
</dbReference>